<evidence type="ECO:0000313" key="1">
    <source>
        <dbReference type="EMBL" id="KST62549.1"/>
    </source>
</evidence>
<dbReference type="OrthoDB" id="490499at2"/>
<sequence length="293" mass="33807">MRKTLLLVAIIAALTSGCRYSKEYQKLTEAGNKYTTAVDKLLLAAGELHLDSSSERILEDDIIANQTVEQYQNISKQDREMIRTINNIRLHNQLLRRYFNKLDQIAKSDAPSEAQEEIEAIADNINSVSLRIQKSQFFTPPIQGIVGNITNLAIHSRIKGVIRKELEKRNQIILRELTLQREMLKEIGSFMKHRTQEMKQVRENRLIIRPLIASNPIRSADIWINERRKIFFMDQQIQELTDASQALDEFKDIFQASVEGKINSQRLNNSLKDIDSFLSILENSKKSIIIQES</sequence>
<comment type="caution">
    <text evidence="1">The sequence shown here is derived from an EMBL/GenBank/DDBJ whole genome shotgun (WGS) entry which is preliminary data.</text>
</comment>
<organism evidence="1 3">
    <name type="scientific">Mastigocoleus testarum BC008</name>
    <dbReference type="NCBI Taxonomy" id="371196"/>
    <lineage>
        <taxon>Bacteria</taxon>
        <taxon>Bacillati</taxon>
        <taxon>Cyanobacteriota</taxon>
        <taxon>Cyanophyceae</taxon>
        <taxon>Nostocales</taxon>
        <taxon>Hapalosiphonaceae</taxon>
        <taxon>Mastigocoleus</taxon>
    </lineage>
</organism>
<gene>
    <name evidence="1" type="ORF">BC008_10285</name>
    <name evidence="2" type="ORF">BC008_10480</name>
</gene>
<dbReference type="Proteomes" id="UP000053372">
    <property type="component" value="Unassembled WGS sequence"/>
</dbReference>
<reference evidence="1 3" key="1">
    <citation type="journal article" date="2015" name="Genome Announc.">
        <title>Draft Genome of the Euendolithic (true boring) Cyanobacterium Mastigocoleus testarum strain BC008.</title>
        <authorList>
            <person name="Guida B.S."/>
            <person name="Garcia-Pichel F."/>
        </authorList>
    </citation>
    <scope>NUCLEOTIDE SEQUENCE [LARGE SCALE GENOMIC DNA]</scope>
    <source>
        <strain evidence="1 3">BC008</strain>
    </source>
</reference>
<evidence type="ECO:0000313" key="2">
    <source>
        <dbReference type="EMBL" id="KST62587.1"/>
    </source>
</evidence>
<dbReference type="EMBL" id="LMTZ01000152">
    <property type="protein sequence ID" value="KST62587.1"/>
    <property type="molecule type" value="Genomic_DNA"/>
</dbReference>
<dbReference type="EMBL" id="LMTZ01000153">
    <property type="protein sequence ID" value="KST62549.1"/>
    <property type="molecule type" value="Genomic_DNA"/>
</dbReference>
<protein>
    <submittedName>
        <fullName evidence="1">Uncharacterized protein</fullName>
    </submittedName>
</protein>
<dbReference type="PROSITE" id="PS51257">
    <property type="entry name" value="PROKAR_LIPOPROTEIN"/>
    <property type="match status" value="1"/>
</dbReference>
<dbReference type="RefSeq" id="WP_027843584.1">
    <property type="nucleotide sequence ID" value="NZ_LMTZ01000152.1"/>
</dbReference>
<keyword evidence="3" id="KW-1185">Reference proteome</keyword>
<dbReference type="AlphaFoldDB" id="A0A0V7ZDD9"/>
<proteinExistence type="predicted"/>
<accession>A0A0V7ZDD9</accession>
<name>A0A0V7ZDD9_9CYAN</name>
<evidence type="ECO:0000313" key="3">
    <source>
        <dbReference type="Proteomes" id="UP000053372"/>
    </source>
</evidence>